<dbReference type="Pfam" id="PF09992">
    <property type="entry name" value="NAGPA"/>
    <property type="match status" value="1"/>
</dbReference>
<keyword evidence="3" id="KW-1185">Reference proteome</keyword>
<sequence length="232" mass="24606">MIFVCTDPDEIIQFTDAFGMETPSGAGVEVVLDKDGKVLEQHNERGRKVPPHCSILAGVGKGAEWLRVHAMPAIKDPLTPQDATHKLTVTHTVTSGGEKIDLATNDDIISGGPELVRNGEVAVDYAADGTLRKGDADFVNIWGKSRHPRTLLGFTNDDRVLLVTATSSTSGLRDGLTIEEAAQLMVELGSKAAMNLDGGGSTSMVDNTGKMITKPADGFERPVCNALLLVPS</sequence>
<accession>A0ABV1UL32</accession>
<dbReference type="PANTHER" id="PTHR40446">
    <property type="entry name" value="N-ACETYLGLUCOSAMINE-1-PHOSPHODIESTER ALPHA-N-ACETYLGLUCOSAMINIDASE"/>
    <property type="match status" value="1"/>
</dbReference>
<dbReference type="InterPro" id="IPR018711">
    <property type="entry name" value="NAGPA"/>
</dbReference>
<reference evidence="2 3" key="1">
    <citation type="submission" date="2024-06" db="EMBL/GenBank/DDBJ databases">
        <title>The Natural Products Discovery Center: Release of the First 8490 Sequenced Strains for Exploring Actinobacteria Biosynthetic Diversity.</title>
        <authorList>
            <person name="Kalkreuter E."/>
            <person name="Kautsar S.A."/>
            <person name="Yang D."/>
            <person name="Bader C.D."/>
            <person name="Teijaro C.N."/>
            <person name="Fluegel L."/>
            <person name="Davis C.M."/>
            <person name="Simpson J.R."/>
            <person name="Lauterbach L."/>
            <person name="Steele A.D."/>
            <person name="Gui C."/>
            <person name="Meng S."/>
            <person name="Li G."/>
            <person name="Viehrig K."/>
            <person name="Ye F."/>
            <person name="Su P."/>
            <person name="Kiefer A.F."/>
            <person name="Nichols A."/>
            <person name="Cepeda A.J."/>
            <person name="Yan W."/>
            <person name="Fan B."/>
            <person name="Jiang Y."/>
            <person name="Adhikari A."/>
            <person name="Zheng C.-J."/>
            <person name="Schuster L."/>
            <person name="Cowan T.M."/>
            <person name="Smanski M.J."/>
            <person name="Chevrette M.G."/>
            <person name="De Carvalho L.P.S."/>
            <person name="Shen B."/>
        </authorList>
    </citation>
    <scope>NUCLEOTIDE SEQUENCE [LARGE SCALE GENOMIC DNA]</scope>
    <source>
        <strain evidence="2 3">NPDC001166</strain>
    </source>
</reference>
<gene>
    <name evidence="2" type="ORF">ABT272_42355</name>
</gene>
<dbReference type="RefSeq" id="WP_352066125.1">
    <property type="nucleotide sequence ID" value="NZ_JBEPAZ010000094.1"/>
</dbReference>
<keyword evidence="2" id="KW-0326">Glycosidase</keyword>
<organism evidence="2 3">
    <name type="scientific">Streptomyces sp. 900105245</name>
    <dbReference type="NCBI Taxonomy" id="3154379"/>
    <lineage>
        <taxon>Bacteria</taxon>
        <taxon>Bacillati</taxon>
        <taxon>Actinomycetota</taxon>
        <taxon>Actinomycetes</taxon>
        <taxon>Kitasatosporales</taxon>
        <taxon>Streptomycetaceae</taxon>
        <taxon>Streptomyces</taxon>
    </lineage>
</organism>
<evidence type="ECO:0000259" key="1">
    <source>
        <dbReference type="Pfam" id="PF09992"/>
    </source>
</evidence>
<dbReference type="PANTHER" id="PTHR40446:SF2">
    <property type="entry name" value="N-ACETYLGLUCOSAMINE-1-PHOSPHODIESTER ALPHA-N-ACETYLGLUCOSAMINIDASE"/>
    <property type="match status" value="1"/>
</dbReference>
<dbReference type="GO" id="GO:0016798">
    <property type="term" value="F:hydrolase activity, acting on glycosyl bonds"/>
    <property type="evidence" value="ECO:0007669"/>
    <property type="project" value="UniProtKB-KW"/>
</dbReference>
<evidence type="ECO:0000313" key="3">
    <source>
        <dbReference type="Proteomes" id="UP001470023"/>
    </source>
</evidence>
<feature type="domain" description="Phosphodiester glycosidase" evidence="1">
    <location>
        <begin position="95"/>
        <end position="229"/>
    </location>
</feature>
<dbReference type="Proteomes" id="UP001470023">
    <property type="component" value="Unassembled WGS sequence"/>
</dbReference>
<dbReference type="EMBL" id="JBEPAZ010000094">
    <property type="protein sequence ID" value="MER6434261.1"/>
    <property type="molecule type" value="Genomic_DNA"/>
</dbReference>
<name>A0ABV1UL32_9ACTN</name>
<evidence type="ECO:0000313" key="2">
    <source>
        <dbReference type="EMBL" id="MER6434261.1"/>
    </source>
</evidence>
<proteinExistence type="predicted"/>
<keyword evidence="2" id="KW-0378">Hydrolase</keyword>
<protein>
    <submittedName>
        <fullName evidence="2">Phosphodiester glycosidase family protein</fullName>
    </submittedName>
</protein>
<comment type="caution">
    <text evidence="2">The sequence shown here is derived from an EMBL/GenBank/DDBJ whole genome shotgun (WGS) entry which is preliminary data.</text>
</comment>